<dbReference type="OrthoDB" id="10428536at2759"/>
<keyword evidence="1" id="KW-1133">Transmembrane helix</keyword>
<dbReference type="GeneID" id="8854797"/>
<dbReference type="InParanoid" id="D2VS53"/>
<keyword evidence="2" id="KW-0732">Signal</keyword>
<evidence type="ECO:0000313" key="4">
    <source>
        <dbReference type="Proteomes" id="UP000006671"/>
    </source>
</evidence>
<feature type="transmembrane region" description="Helical" evidence="1">
    <location>
        <begin position="248"/>
        <end position="273"/>
    </location>
</feature>
<dbReference type="VEuPathDB" id="AmoebaDB:NAEGRDRAFT_71816"/>
<sequence>MLKHFGFQSLIMIWLFLSAIQSANTLRIQKGEKREMNYSTNATTIGTNFKGCTNFSAFFTDPQVFLEQVVRNAPMGPMKCKNIEMWKRFKVPDPYQGAMFFAYEQYTFGVTESFDLCESIQIWEEKLQTTCIELLFNSLENDLSSKIQFITQNQTTVYDWINYCNYCRKDIQFSKQNYWNIRDDNVREIIEYFPNQISFCGFGEAGIPFVVGMNQIKLQETGYSFICFCPYQNYYGFKCFGNSRNLTYAIILESLFTSIFAISFLITCLTILLPRAKTSFIQKQYYNILVPMLLCLSQICGVLTQIASLFGTDLAVSICSNLTVIFLGIALVSWEMHWIRLIYFVMQKKRLFSFISYLVPLILFISTILAMLTCIFSVGSVGVEYSLRMADNLSYLLLTLGCLITVVFTVCSIVIYVLLKKVSEVSLINSPVSFHLL</sequence>
<dbReference type="EMBL" id="GG738893">
    <property type="protein sequence ID" value="EFC40281.1"/>
    <property type="molecule type" value="Genomic_DNA"/>
</dbReference>
<keyword evidence="4" id="KW-1185">Reference proteome</keyword>
<evidence type="ECO:0000256" key="2">
    <source>
        <dbReference type="SAM" id="SignalP"/>
    </source>
</evidence>
<evidence type="ECO:0000313" key="3">
    <source>
        <dbReference type="EMBL" id="EFC40281.1"/>
    </source>
</evidence>
<gene>
    <name evidence="3" type="ORF">NAEGRDRAFT_71816</name>
</gene>
<dbReference type="Proteomes" id="UP000006671">
    <property type="component" value="Unassembled WGS sequence"/>
</dbReference>
<accession>D2VS53</accession>
<organism evidence="4">
    <name type="scientific">Naegleria gruberi</name>
    <name type="common">Amoeba</name>
    <dbReference type="NCBI Taxonomy" id="5762"/>
    <lineage>
        <taxon>Eukaryota</taxon>
        <taxon>Discoba</taxon>
        <taxon>Heterolobosea</taxon>
        <taxon>Tetramitia</taxon>
        <taxon>Eutetramitia</taxon>
        <taxon>Vahlkampfiidae</taxon>
        <taxon>Naegleria</taxon>
    </lineage>
</organism>
<feature type="transmembrane region" description="Helical" evidence="1">
    <location>
        <begin position="395"/>
        <end position="419"/>
    </location>
</feature>
<dbReference type="AlphaFoldDB" id="D2VS53"/>
<evidence type="ECO:0000256" key="1">
    <source>
        <dbReference type="SAM" id="Phobius"/>
    </source>
</evidence>
<protein>
    <submittedName>
        <fullName evidence="3">Predicted protein</fullName>
    </submittedName>
</protein>
<feature type="transmembrane region" description="Helical" evidence="1">
    <location>
        <begin position="354"/>
        <end position="383"/>
    </location>
</feature>
<feature type="signal peptide" evidence="2">
    <location>
        <begin position="1"/>
        <end position="25"/>
    </location>
</feature>
<dbReference type="RefSeq" id="XP_002673025.1">
    <property type="nucleotide sequence ID" value="XM_002672979.1"/>
</dbReference>
<keyword evidence="1" id="KW-0472">Membrane</keyword>
<feature type="transmembrane region" description="Helical" evidence="1">
    <location>
        <begin position="285"/>
        <end position="308"/>
    </location>
</feature>
<keyword evidence="1" id="KW-0812">Transmembrane</keyword>
<dbReference type="KEGG" id="ngr:NAEGRDRAFT_71816"/>
<reference evidence="3 4" key="1">
    <citation type="journal article" date="2010" name="Cell">
        <title>The genome of Naegleria gruberi illuminates early eukaryotic versatility.</title>
        <authorList>
            <person name="Fritz-Laylin L.K."/>
            <person name="Prochnik S.E."/>
            <person name="Ginger M.L."/>
            <person name="Dacks J.B."/>
            <person name="Carpenter M.L."/>
            <person name="Field M.C."/>
            <person name="Kuo A."/>
            <person name="Paredez A."/>
            <person name="Chapman J."/>
            <person name="Pham J."/>
            <person name="Shu S."/>
            <person name="Neupane R."/>
            <person name="Cipriano M."/>
            <person name="Mancuso J."/>
            <person name="Tu H."/>
            <person name="Salamov A."/>
            <person name="Lindquist E."/>
            <person name="Shapiro H."/>
            <person name="Lucas S."/>
            <person name="Grigoriev I.V."/>
            <person name="Cande W.Z."/>
            <person name="Fulton C."/>
            <person name="Rokhsar D.S."/>
            <person name="Dawson S.C."/>
        </authorList>
    </citation>
    <scope>NUCLEOTIDE SEQUENCE [LARGE SCALE GENOMIC DNA]</scope>
    <source>
        <strain evidence="3 4">NEG-M</strain>
    </source>
</reference>
<proteinExistence type="predicted"/>
<feature type="transmembrane region" description="Helical" evidence="1">
    <location>
        <begin position="314"/>
        <end position="334"/>
    </location>
</feature>
<name>D2VS53_NAEGR</name>
<feature type="chain" id="PRO_5003038360" evidence="2">
    <location>
        <begin position="26"/>
        <end position="437"/>
    </location>
</feature>